<gene>
    <name evidence="2" type="primary">ycf49</name>
</gene>
<dbReference type="PANTHER" id="PTHR33833">
    <property type="entry name" value="NUCLEOLAR-LIKE PROTEIN-RELATED"/>
    <property type="match status" value="1"/>
</dbReference>
<evidence type="ECO:0000313" key="2">
    <source>
        <dbReference type="EMBL" id="ASQ39907.1"/>
    </source>
</evidence>
<protein>
    <recommendedName>
        <fullName evidence="3">Ycf49</fullName>
    </recommendedName>
</protein>
<keyword evidence="1" id="KW-0472">Membrane</keyword>
<feature type="transmembrane region" description="Helical" evidence="1">
    <location>
        <begin position="73"/>
        <end position="91"/>
    </location>
</feature>
<feature type="transmembrane region" description="Helical" evidence="1">
    <location>
        <begin position="6"/>
        <end position="26"/>
    </location>
</feature>
<name>A0A3G1IV44_9EUKA</name>
<feature type="transmembrane region" description="Helical" evidence="1">
    <location>
        <begin position="38"/>
        <end position="61"/>
    </location>
</feature>
<geneLocation type="plastid" evidence="2"/>
<keyword evidence="1" id="KW-0812">Transmembrane</keyword>
<keyword evidence="1" id="KW-1133">Transmembrane helix</keyword>
<dbReference type="EMBL" id="MF167424">
    <property type="protein sequence ID" value="ASQ39907.1"/>
    <property type="molecule type" value="Genomic_DNA"/>
</dbReference>
<dbReference type="PANTHER" id="PTHR33833:SF3">
    <property type="entry name" value="YCF49-LIKE PROTEIN"/>
    <property type="match status" value="1"/>
</dbReference>
<evidence type="ECO:0000256" key="1">
    <source>
        <dbReference type="SAM" id="Phobius"/>
    </source>
</evidence>
<keyword evidence="2" id="KW-0934">Plastid</keyword>
<proteinExistence type="predicted"/>
<reference evidence="2" key="1">
    <citation type="submission" date="2017-05" db="EMBL/GenBank/DDBJ databases">
        <title>Plastid comparative genomics reveals ancient divergence between Glaucophyte genera.</title>
        <authorList>
            <person name="Figueroa-Martinez F.J."/>
            <person name="Jackson C."/>
            <person name="Reyes-Prieto A."/>
        </authorList>
    </citation>
    <scope>NUCLEOTIDE SEQUENCE</scope>
    <source>
        <strain evidence="2">BBH</strain>
    </source>
</reference>
<evidence type="ECO:0008006" key="3">
    <source>
        <dbReference type="Google" id="ProtNLM"/>
    </source>
</evidence>
<organism evidence="2">
    <name type="scientific">Glaucocystis sp. BBH</name>
    <dbReference type="NCBI Taxonomy" id="2023628"/>
    <lineage>
        <taxon>Eukaryota</taxon>
        <taxon>Glaucocystophyceae</taxon>
        <taxon>Glaucocystales</taxon>
        <taxon>Glaucocystaceae</taxon>
        <taxon>Glaucocystis</taxon>
    </lineage>
</organism>
<dbReference type="Pfam" id="PF10693">
    <property type="entry name" value="DUF2499"/>
    <property type="match status" value="1"/>
</dbReference>
<dbReference type="InterPro" id="IPR019634">
    <property type="entry name" value="Uncharacterised_Ycf49"/>
</dbReference>
<dbReference type="AlphaFoldDB" id="A0A3G1IV44"/>
<accession>A0A3G1IV44</accession>
<sequence>MSSLSLFTWIIHCSSVLEWILIIGLVMKYSQKTGNNFYQFFAWGMYPALFSAFSACSLHVFNNRIDLDWLVNLQAFFTFTSNTLFYCILRYRNTFL</sequence>